<keyword evidence="3" id="KW-0238">DNA-binding</keyword>
<evidence type="ECO:0000313" key="3">
    <source>
        <dbReference type="EMBL" id="OHT12962.1"/>
    </source>
</evidence>
<evidence type="ECO:0000259" key="1">
    <source>
        <dbReference type="PROSITE" id="PS50090"/>
    </source>
</evidence>
<proteinExistence type="predicted"/>
<feature type="domain" description="Myb-like" evidence="1">
    <location>
        <begin position="61"/>
        <end position="111"/>
    </location>
</feature>
<sequence length="189" mass="21911">MKQVSSEKEKRRTREAFTAEEDEELRRLVSIYGEKKWNIISRHMTKRNPKQCCERWLNYLTPTVVNAAWTAEEDEKLRRFVNSIGNRWATIKNLFPGRSEFNLRNRWTVLNHAASEIKCNSQNSLNSFNFTSFNSGRMINLKINGTTCGSSSLNGAHSCKRSQNLDLNFGDEISLDGFEEFLMETESLD</sequence>
<dbReference type="PROSITE" id="PS50090">
    <property type="entry name" value="MYB_LIKE"/>
    <property type="match status" value="2"/>
</dbReference>
<keyword evidence="4" id="KW-1185">Reference proteome</keyword>
<dbReference type="InterPro" id="IPR017930">
    <property type="entry name" value="Myb_dom"/>
</dbReference>
<dbReference type="Pfam" id="PF13921">
    <property type="entry name" value="Myb_DNA-bind_6"/>
    <property type="match status" value="1"/>
</dbReference>
<dbReference type="PROSITE" id="PS51294">
    <property type="entry name" value="HTH_MYB"/>
    <property type="match status" value="2"/>
</dbReference>
<feature type="domain" description="HTH myb-type" evidence="2">
    <location>
        <begin position="9"/>
        <end position="64"/>
    </location>
</feature>
<dbReference type="RefSeq" id="XP_068366098.1">
    <property type="nucleotide sequence ID" value="XM_068499335.1"/>
</dbReference>
<organism evidence="3 4">
    <name type="scientific">Tritrichomonas foetus</name>
    <dbReference type="NCBI Taxonomy" id="1144522"/>
    <lineage>
        <taxon>Eukaryota</taxon>
        <taxon>Metamonada</taxon>
        <taxon>Parabasalia</taxon>
        <taxon>Tritrichomonadida</taxon>
        <taxon>Tritrichomonadidae</taxon>
        <taxon>Tritrichomonas</taxon>
    </lineage>
</organism>
<protein>
    <submittedName>
        <fullName evidence="3">DNA-binding protein eta2</fullName>
    </submittedName>
</protein>
<feature type="domain" description="Myb-like" evidence="1">
    <location>
        <begin position="9"/>
        <end position="60"/>
    </location>
</feature>
<evidence type="ECO:0000313" key="4">
    <source>
        <dbReference type="Proteomes" id="UP000179807"/>
    </source>
</evidence>
<name>A0A1J4KPD1_9EUKA</name>
<dbReference type="Gene3D" id="1.10.10.60">
    <property type="entry name" value="Homeodomain-like"/>
    <property type="match status" value="2"/>
</dbReference>
<dbReference type="EMBL" id="MLAK01000551">
    <property type="protein sequence ID" value="OHT12962.1"/>
    <property type="molecule type" value="Genomic_DNA"/>
</dbReference>
<evidence type="ECO:0000259" key="2">
    <source>
        <dbReference type="PROSITE" id="PS51294"/>
    </source>
</evidence>
<dbReference type="InterPro" id="IPR001005">
    <property type="entry name" value="SANT/Myb"/>
</dbReference>
<dbReference type="GO" id="GO:0005634">
    <property type="term" value="C:nucleus"/>
    <property type="evidence" value="ECO:0007669"/>
    <property type="project" value="TreeGrafter"/>
</dbReference>
<dbReference type="VEuPathDB" id="TrichDB:TRFO_17024"/>
<dbReference type="SUPFAM" id="SSF46689">
    <property type="entry name" value="Homeodomain-like"/>
    <property type="match status" value="1"/>
</dbReference>
<dbReference type="AlphaFoldDB" id="A0A1J4KPD1"/>
<dbReference type="GO" id="GO:0000981">
    <property type="term" value="F:DNA-binding transcription factor activity, RNA polymerase II-specific"/>
    <property type="evidence" value="ECO:0007669"/>
    <property type="project" value="TreeGrafter"/>
</dbReference>
<dbReference type="CDD" id="cd00167">
    <property type="entry name" value="SANT"/>
    <property type="match status" value="2"/>
</dbReference>
<dbReference type="InterPro" id="IPR050560">
    <property type="entry name" value="MYB_TF"/>
</dbReference>
<dbReference type="Proteomes" id="UP000179807">
    <property type="component" value="Unassembled WGS sequence"/>
</dbReference>
<dbReference type="GO" id="GO:0000978">
    <property type="term" value="F:RNA polymerase II cis-regulatory region sequence-specific DNA binding"/>
    <property type="evidence" value="ECO:0007669"/>
    <property type="project" value="TreeGrafter"/>
</dbReference>
<feature type="domain" description="HTH myb-type" evidence="2">
    <location>
        <begin position="68"/>
        <end position="115"/>
    </location>
</feature>
<dbReference type="PANTHER" id="PTHR45614:SF253">
    <property type="entry name" value="CHROMOSOME UNDETERMINED SCAFFOLD_38, WHOLE GENOME SHOTGUN SEQUENCE"/>
    <property type="match status" value="1"/>
</dbReference>
<comment type="caution">
    <text evidence="3">The sequence shown here is derived from an EMBL/GenBank/DDBJ whole genome shotgun (WGS) entry which is preliminary data.</text>
</comment>
<accession>A0A1J4KPD1</accession>
<dbReference type="GeneID" id="94834039"/>
<dbReference type="SMART" id="SM00717">
    <property type="entry name" value="SANT"/>
    <property type="match status" value="2"/>
</dbReference>
<dbReference type="InterPro" id="IPR009057">
    <property type="entry name" value="Homeodomain-like_sf"/>
</dbReference>
<dbReference type="OrthoDB" id="2143914at2759"/>
<dbReference type="PANTHER" id="PTHR45614">
    <property type="entry name" value="MYB PROTEIN-RELATED"/>
    <property type="match status" value="1"/>
</dbReference>
<gene>
    <name evidence="3" type="ORF">TRFO_17024</name>
</gene>
<reference evidence="3" key="1">
    <citation type="submission" date="2016-10" db="EMBL/GenBank/DDBJ databases">
        <authorList>
            <person name="Benchimol M."/>
            <person name="Almeida L.G."/>
            <person name="Vasconcelos A.T."/>
            <person name="Perreira-Neves A."/>
            <person name="Rosa I.A."/>
            <person name="Tasca T."/>
            <person name="Bogo M.R."/>
            <person name="de Souza W."/>
        </authorList>
    </citation>
    <scope>NUCLEOTIDE SEQUENCE [LARGE SCALE GENOMIC DNA]</scope>
    <source>
        <strain evidence="3">K</strain>
    </source>
</reference>